<dbReference type="FunFam" id="1.50.40.10:FF:000196">
    <property type="entry name" value="mitoferrin"/>
    <property type="match status" value="1"/>
</dbReference>
<dbReference type="PROSITE" id="PS50920">
    <property type="entry name" value="SOLCAR"/>
    <property type="match status" value="2"/>
</dbReference>
<protein>
    <submittedName>
        <fullName evidence="17">Solute carrier family 25 member 28</fullName>
    </submittedName>
</protein>
<evidence type="ECO:0000256" key="10">
    <source>
        <dbReference type="ARBA" id="ARBA00023128"/>
    </source>
</evidence>
<comment type="function">
    <text evidence="13">Mitochondrial iron transporter that mediates iron uptake. Probably required for heme synthesis of hemoproteins and Fe-S cluster assembly in non-erythroid cells.</text>
</comment>
<keyword evidence="3 15" id="KW-0813">Transport</keyword>
<dbReference type="AlphaFoldDB" id="A0A8D2NX33"/>
<feature type="repeat" description="Solcar" evidence="14">
    <location>
        <begin position="239"/>
        <end position="332"/>
    </location>
</feature>
<feature type="region of interest" description="Disordered" evidence="16">
    <location>
        <begin position="50"/>
        <end position="73"/>
    </location>
</feature>
<evidence type="ECO:0000256" key="8">
    <source>
        <dbReference type="ARBA" id="ARBA00023004"/>
    </source>
</evidence>
<evidence type="ECO:0000256" key="12">
    <source>
        <dbReference type="ARBA" id="ARBA00036243"/>
    </source>
</evidence>
<evidence type="ECO:0000256" key="14">
    <source>
        <dbReference type="PROSITE-ProRule" id="PRU00282"/>
    </source>
</evidence>
<evidence type="ECO:0000256" key="7">
    <source>
        <dbReference type="ARBA" id="ARBA00022989"/>
    </source>
</evidence>
<dbReference type="InterPro" id="IPR018108">
    <property type="entry name" value="MCP_transmembrane"/>
</dbReference>
<evidence type="ECO:0000256" key="2">
    <source>
        <dbReference type="ARBA" id="ARBA00006375"/>
    </source>
</evidence>
<evidence type="ECO:0000256" key="5">
    <source>
        <dbReference type="ARBA" id="ARBA00022692"/>
    </source>
</evidence>
<dbReference type="Gene3D" id="1.50.40.10">
    <property type="entry name" value="Mitochondrial carrier domain"/>
    <property type="match status" value="1"/>
</dbReference>
<evidence type="ECO:0000256" key="3">
    <source>
        <dbReference type="ARBA" id="ARBA00022448"/>
    </source>
</evidence>
<name>A0A8D2NX33_ZOSLA</name>
<accession>A0A8D2NX33</accession>
<organism evidence="17 18">
    <name type="scientific">Zosterops lateralis melanops</name>
    <dbReference type="NCBI Taxonomy" id="1220523"/>
    <lineage>
        <taxon>Eukaryota</taxon>
        <taxon>Metazoa</taxon>
        <taxon>Chordata</taxon>
        <taxon>Craniata</taxon>
        <taxon>Vertebrata</taxon>
        <taxon>Euteleostomi</taxon>
        <taxon>Archelosauria</taxon>
        <taxon>Archosauria</taxon>
        <taxon>Dinosauria</taxon>
        <taxon>Saurischia</taxon>
        <taxon>Theropoda</taxon>
        <taxon>Coelurosauria</taxon>
        <taxon>Aves</taxon>
        <taxon>Neognathae</taxon>
        <taxon>Neoaves</taxon>
        <taxon>Telluraves</taxon>
        <taxon>Australaves</taxon>
        <taxon>Passeriformes</taxon>
        <taxon>Sylvioidea</taxon>
        <taxon>Zosteropidae</taxon>
        <taxon>Zosterops</taxon>
    </lineage>
</organism>
<evidence type="ECO:0000256" key="15">
    <source>
        <dbReference type="RuleBase" id="RU000488"/>
    </source>
</evidence>
<evidence type="ECO:0000256" key="16">
    <source>
        <dbReference type="SAM" id="MobiDB-lite"/>
    </source>
</evidence>
<keyword evidence="10" id="KW-0496">Mitochondrion</keyword>
<evidence type="ECO:0000256" key="13">
    <source>
        <dbReference type="ARBA" id="ARBA00037402"/>
    </source>
</evidence>
<comment type="subcellular location">
    <subcellularLocation>
        <location evidence="1">Mitochondrion inner membrane</location>
        <topology evidence="1">Multi-pass membrane protein</topology>
    </subcellularLocation>
</comment>
<dbReference type="Pfam" id="PF00153">
    <property type="entry name" value="Mito_carr"/>
    <property type="match status" value="2"/>
</dbReference>
<keyword evidence="11 14" id="KW-0472">Membrane</keyword>
<evidence type="ECO:0000256" key="1">
    <source>
        <dbReference type="ARBA" id="ARBA00004448"/>
    </source>
</evidence>
<comment type="catalytic activity">
    <reaction evidence="12">
        <text>Fe(2+)(in) = Fe(2+)(out)</text>
        <dbReference type="Rhea" id="RHEA:28486"/>
        <dbReference type="ChEBI" id="CHEBI:29033"/>
    </reaction>
</comment>
<keyword evidence="18" id="KW-1185">Reference proteome</keyword>
<keyword evidence="5 14" id="KW-0812">Transmembrane</keyword>
<evidence type="ECO:0000256" key="9">
    <source>
        <dbReference type="ARBA" id="ARBA00023065"/>
    </source>
</evidence>
<proteinExistence type="inferred from homology"/>
<keyword evidence="4" id="KW-0410">Iron transport</keyword>
<dbReference type="Proteomes" id="UP000694401">
    <property type="component" value="Unassembled WGS sequence"/>
</dbReference>
<comment type="similarity">
    <text evidence="2 15">Belongs to the mitochondrial carrier (TC 2.A.29) family.</text>
</comment>
<keyword evidence="9" id="KW-0406">Ion transport</keyword>
<reference evidence="17" key="2">
    <citation type="submission" date="2025-09" db="UniProtKB">
        <authorList>
            <consortium name="Ensembl"/>
        </authorList>
    </citation>
    <scope>IDENTIFICATION</scope>
</reference>
<dbReference type="InterPro" id="IPR023395">
    <property type="entry name" value="MCP_dom_sf"/>
</dbReference>
<dbReference type="Ensembl" id="ENSZLMT00000004873.1">
    <property type="protein sequence ID" value="ENSZLMP00000004708.1"/>
    <property type="gene ID" value="ENSZLMG00000003363.1"/>
</dbReference>
<evidence type="ECO:0000256" key="4">
    <source>
        <dbReference type="ARBA" id="ARBA00022496"/>
    </source>
</evidence>
<dbReference type="GO" id="GO:0048250">
    <property type="term" value="P:iron import into the mitochondrion"/>
    <property type="evidence" value="ECO:0007669"/>
    <property type="project" value="TreeGrafter"/>
</dbReference>
<evidence type="ECO:0000313" key="17">
    <source>
        <dbReference type="Ensembl" id="ENSZLMP00000004708.1"/>
    </source>
</evidence>
<dbReference type="PANTHER" id="PTHR45758:SF20">
    <property type="entry name" value="MITOFERRIN-2"/>
    <property type="match status" value="1"/>
</dbReference>
<dbReference type="SUPFAM" id="SSF103506">
    <property type="entry name" value="Mitochondrial carrier"/>
    <property type="match status" value="1"/>
</dbReference>
<dbReference type="GO" id="GO:0005743">
    <property type="term" value="C:mitochondrial inner membrane"/>
    <property type="evidence" value="ECO:0007669"/>
    <property type="project" value="UniProtKB-SubCell"/>
</dbReference>
<reference evidence="17" key="1">
    <citation type="submission" date="2025-08" db="UniProtKB">
        <authorList>
            <consortium name="Ensembl"/>
        </authorList>
    </citation>
    <scope>IDENTIFICATION</scope>
</reference>
<evidence type="ECO:0000256" key="6">
    <source>
        <dbReference type="ARBA" id="ARBA00022792"/>
    </source>
</evidence>
<evidence type="ECO:0000313" key="18">
    <source>
        <dbReference type="Proteomes" id="UP000694401"/>
    </source>
</evidence>
<sequence>MVSEPVSPRCTLLVWRTRHSRGSVGLRGEQGTACPWPACSAVPAGFSVGPGDTRHPKASLPAGGTGLSPEEWTDESWSPHRTWHPVTIFFLSFSISLWVGAPEDGSACLLDLTFRSHLFQGPPPVPWPGTQGSGGVPGSLTFPPLTCGSSCFAGAAGCVATLLHDAAMNPAEVVKQRMQMYNSPYQRVMDCVRAVWRNEGAGAFYRSYTTQLTMNIPFQAIHFMTYEFLQEQLNPHRQYNPGSHVVSGACAGAVAAAATTPLDVCKTLLNTQESLALSSNISGHITGMANAFRTVYQVGGVTAYFRGVQARVIFQMPSTAIAWSVYEFFKYILTKRQEERWAGK</sequence>
<evidence type="ECO:0000256" key="11">
    <source>
        <dbReference type="ARBA" id="ARBA00023136"/>
    </source>
</evidence>
<keyword evidence="6" id="KW-0999">Mitochondrion inner membrane</keyword>
<feature type="repeat" description="Solcar" evidence="14">
    <location>
        <begin position="148"/>
        <end position="232"/>
    </location>
</feature>
<dbReference type="PANTHER" id="PTHR45758">
    <property type="entry name" value="MITOFERRIN-1-RELATED"/>
    <property type="match status" value="1"/>
</dbReference>
<keyword evidence="8" id="KW-0408">Iron</keyword>
<dbReference type="GO" id="GO:0015093">
    <property type="term" value="F:ferrous iron transmembrane transporter activity"/>
    <property type="evidence" value="ECO:0007669"/>
    <property type="project" value="TreeGrafter"/>
</dbReference>
<keyword evidence="7" id="KW-1133">Transmembrane helix</keyword>